<dbReference type="Gramene" id="OB02G25940.1">
    <property type="protein sequence ID" value="OB02G25940.1"/>
    <property type="gene ID" value="OB02G25940"/>
</dbReference>
<keyword evidence="2" id="KW-1185">Reference proteome</keyword>
<evidence type="ECO:0000313" key="1">
    <source>
        <dbReference type="EnsemblPlants" id="OB02G25940.1"/>
    </source>
</evidence>
<dbReference type="EnsemblPlants" id="OB02G25940.1">
    <property type="protein sequence ID" value="OB02G25940.1"/>
    <property type="gene ID" value="OB02G25940"/>
</dbReference>
<reference evidence="1" key="1">
    <citation type="submission" date="2013-04" db="UniProtKB">
        <authorList>
            <consortium name="EnsemblPlants"/>
        </authorList>
    </citation>
    <scope>IDENTIFICATION</scope>
</reference>
<accession>J3LD77</accession>
<organism evidence="1">
    <name type="scientific">Oryza brachyantha</name>
    <name type="common">malo sina</name>
    <dbReference type="NCBI Taxonomy" id="4533"/>
    <lineage>
        <taxon>Eukaryota</taxon>
        <taxon>Viridiplantae</taxon>
        <taxon>Streptophyta</taxon>
        <taxon>Embryophyta</taxon>
        <taxon>Tracheophyta</taxon>
        <taxon>Spermatophyta</taxon>
        <taxon>Magnoliopsida</taxon>
        <taxon>Liliopsida</taxon>
        <taxon>Poales</taxon>
        <taxon>Poaceae</taxon>
        <taxon>BOP clade</taxon>
        <taxon>Oryzoideae</taxon>
        <taxon>Oryzeae</taxon>
        <taxon>Oryzinae</taxon>
        <taxon>Oryza</taxon>
    </lineage>
</organism>
<name>J3LD77_ORYBR</name>
<dbReference type="Proteomes" id="UP000006038">
    <property type="component" value="Unassembled WGS sequence"/>
</dbReference>
<dbReference type="HOGENOM" id="CLU_2798008_0_0_1"/>
<evidence type="ECO:0000313" key="2">
    <source>
        <dbReference type="Proteomes" id="UP000006038"/>
    </source>
</evidence>
<dbReference type="AlphaFoldDB" id="J3LD77"/>
<proteinExistence type="predicted"/>
<sequence>MSASKVKTTHLVETNSLIQVRKTSTSRKACLCHRLTALCQQVAGQILRLQNIICLTKMFIIFSLVNVK</sequence>
<protein>
    <submittedName>
        <fullName evidence="1">Uncharacterized protein</fullName>
    </submittedName>
</protein>